<reference evidence="6" key="1">
    <citation type="submission" date="2020-06" db="EMBL/GenBank/DDBJ databases">
        <authorList>
            <person name="Dong N."/>
        </authorList>
    </citation>
    <scope>NUCLEOTIDE SEQUENCE</scope>
    <source>
        <strain evidence="6">DF46-2-2</strain>
    </source>
</reference>
<dbReference type="GO" id="GO:0005737">
    <property type="term" value="C:cytoplasm"/>
    <property type="evidence" value="ECO:0007669"/>
    <property type="project" value="UniProtKB-SubCell"/>
</dbReference>
<dbReference type="InterPro" id="IPR010941">
    <property type="entry name" value="PhaC_N"/>
</dbReference>
<evidence type="ECO:0000256" key="3">
    <source>
        <dbReference type="ARBA" id="ARBA00022679"/>
    </source>
</evidence>
<dbReference type="GO" id="GO:0016746">
    <property type="term" value="F:acyltransferase activity"/>
    <property type="evidence" value="ECO:0007669"/>
    <property type="project" value="UniProtKB-KW"/>
</dbReference>
<evidence type="ECO:0000256" key="4">
    <source>
        <dbReference type="ARBA" id="ARBA00023315"/>
    </source>
</evidence>
<dbReference type="Pfam" id="PF07167">
    <property type="entry name" value="PhaC_N"/>
    <property type="match status" value="1"/>
</dbReference>
<evidence type="ECO:0000313" key="6">
    <source>
        <dbReference type="EMBL" id="MDM1697022.1"/>
    </source>
</evidence>
<keyword evidence="3" id="KW-0808">Transferase</keyword>
<evidence type="ECO:0000313" key="7">
    <source>
        <dbReference type="Proteomes" id="UP001173465"/>
    </source>
</evidence>
<dbReference type="Proteomes" id="UP001173465">
    <property type="component" value="Unassembled WGS sequence"/>
</dbReference>
<reference evidence="6" key="2">
    <citation type="journal article" date="2022" name="Sci. Total Environ.">
        <title>Prevalence, transmission, and molecular epidemiology of tet(X)-positive bacteria among humans, animals, and environmental niches in China: An epidemiological, and genomic-based study.</title>
        <authorList>
            <person name="Dong N."/>
            <person name="Zeng Y."/>
            <person name="Cai C."/>
            <person name="Sun C."/>
            <person name="Lu J."/>
            <person name="Liu C."/>
            <person name="Zhou H."/>
            <person name="Sun Q."/>
            <person name="Shu L."/>
            <person name="Wang H."/>
            <person name="Wang Y."/>
            <person name="Wang S."/>
            <person name="Wu C."/>
            <person name="Chan E.W."/>
            <person name="Chen G."/>
            <person name="Shen Z."/>
            <person name="Chen S."/>
            <person name="Zhang R."/>
        </authorList>
    </citation>
    <scope>NUCLEOTIDE SEQUENCE</scope>
    <source>
        <strain evidence="6">DF46-2-2</strain>
    </source>
</reference>
<dbReference type="PANTHER" id="PTHR36837">
    <property type="entry name" value="POLY(3-HYDROXYALKANOATE) POLYMERASE SUBUNIT PHAC"/>
    <property type="match status" value="1"/>
</dbReference>
<protein>
    <submittedName>
        <fullName evidence="6">Class I poly(R)-hydroxyalkanoic acid synthase</fullName>
    </submittedName>
</protein>
<comment type="subcellular location">
    <subcellularLocation>
        <location evidence="1">Cytoplasm</location>
    </subcellularLocation>
</comment>
<dbReference type="AlphaFoldDB" id="A0AAW7DTQ3"/>
<dbReference type="InterPro" id="IPR010963">
    <property type="entry name" value="PHA_synth_I"/>
</dbReference>
<keyword evidence="4" id="KW-0012">Acyltransferase</keyword>
<dbReference type="SUPFAM" id="SSF53474">
    <property type="entry name" value="alpha/beta-Hydrolases"/>
    <property type="match status" value="1"/>
</dbReference>
<gene>
    <name evidence="6" type="primary">phaC</name>
    <name evidence="6" type="ORF">HX099_10180</name>
</gene>
<dbReference type="RefSeq" id="WP_286594303.1">
    <property type="nucleotide sequence ID" value="NZ_JACANB010000007.1"/>
</dbReference>
<dbReference type="NCBIfam" id="TIGR01838">
    <property type="entry name" value="PHA_synth_I"/>
    <property type="match status" value="1"/>
</dbReference>
<dbReference type="GO" id="GO:0042619">
    <property type="term" value="P:poly-hydroxybutyrate biosynthetic process"/>
    <property type="evidence" value="ECO:0007669"/>
    <property type="project" value="InterPro"/>
</dbReference>
<keyword evidence="2" id="KW-0963">Cytoplasm</keyword>
<accession>A0AAW7DTQ3</accession>
<evidence type="ECO:0000256" key="1">
    <source>
        <dbReference type="ARBA" id="ARBA00004496"/>
    </source>
</evidence>
<proteinExistence type="predicted"/>
<comment type="caution">
    <text evidence="6">The sequence shown here is derived from an EMBL/GenBank/DDBJ whole genome shotgun (WGS) entry which is preliminary data.</text>
</comment>
<dbReference type="PANTHER" id="PTHR36837:SF5">
    <property type="entry name" value="POLY-3-HYDROXYBUTYRATE SYNTHASE"/>
    <property type="match status" value="1"/>
</dbReference>
<dbReference type="InterPro" id="IPR029058">
    <property type="entry name" value="AB_hydrolase_fold"/>
</dbReference>
<sequence>MESKLTPLFSPAWSMQTPFSVDYSIQHLKAWVAINPWFKQDDTSQWFDVPSDVKHKMQMEYQGAWAEIGLKLMLQQPFSFTDRRFKGEHWSQPLFGSVAAYYLLNSSFIMRLLDELPVKSEKAKKRLAYLVEQAVAATAPSNFLATNPEALHKAVETGGASLLSGMMHLMSDMQEGKMRQCDAGDFKIGETVAATEGNVVYENDLFQLIHYQPKTAKQFKRPMLIAPPAINKYYILDLTEKKSVVRHLLEQGHSVFLMSWRNFDMDTAHITWDDMVQDGIINAIGIVRALTKETTLNCVGFCIGGTLLSSALAVLAARGDTDFASLTLLTTFLDYVDTGPIDVFVDEEMVQYRERTIGGQQGGYPGLFRGEDMGNTFSLLRPNELWWNYNVDKYLKGEKPRTLDLLFWNNDSTNLPGPMYCWYLRHTYLQNDLKSGTLSCCGETLDLAAIKTPAFILGAKEDHIVPWRSAYASRQVLGGETHFILGASGHIAGVINPPADNKRSYWVNEAPVESPEQWFEGATEHPGSWWTEWYAWLAKHSGTQVTARKAVGSSTYPVIEPAPGRYVKG</sequence>
<organism evidence="6 7">
    <name type="scientific">Thiopseudomonas alkaliphila</name>
    <dbReference type="NCBI Taxonomy" id="1697053"/>
    <lineage>
        <taxon>Bacteria</taxon>
        <taxon>Pseudomonadati</taxon>
        <taxon>Pseudomonadota</taxon>
        <taxon>Gammaproteobacteria</taxon>
        <taxon>Pseudomonadales</taxon>
        <taxon>Pseudomonadaceae</taxon>
        <taxon>Thiopseudomonas</taxon>
    </lineage>
</organism>
<name>A0AAW7DTQ3_9GAMM</name>
<dbReference type="InterPro" id="IPR051321">
    <property type="entry name" value="PHA/PHB_synthase"/>
</dbReference>
<dbReference type="Gene3D" id="3.40.50.1820">
    <property type="entry name" value="alpha/beta hydrolase"/>
    <property type="match status" value="1"/>
</dbReference>
<evidence type="ECO:0000259" key="5">
    <source>
        <dbReference type="Pfam" id="PF07167"/>
    </source>
</evidence>
<feature type="domain" description="Poly-beta-hydroxybutyrate polymerase N-terminal" evidence="5">
    <location>
        <begin position="82"/>
        <end position="247"/>
    </location>
</feature>
<evidence type="ECO:0000256" key="2">
    <source>
        <dbReference type="ARBA" id="ARBA00022490"/>
    </source>
</evidence>
<dbReference type="EMBL" id="JACANB010000007">
    <property type="protein sequence ID" value="MDM1697022.1"/>
    <property type="molecule type" value="Genomic_DNA"/>
</dbReference>